<proteinExistence type="predicted"/>
<evidence type="ECO:0000313" key="6">
    <source>
        <dbReference type="Proteomes" id="UP001286174"/>
    </source>
</evidence>
<dbReference type="Pfam" id="PF12833">
    <property type="entry name" value="HTH_18"/>
    <property type="match status" value="1"/>
</dbReference>
<accession>A0AB35U5U5</accession>
<dbReference type="PROSITE" id="PS01124">
    <property type="entry name" value="HTH_ARAC_FAMILY_2"/>
    <property type="match status" value="1"/>
</dbReference>
<dbReference type="Proteomes" id="UP001286174">
    <property type="component" value="Unassembled WGS sequence"/>
</dbReference>
<sequence length="238" mass="27393">MTVSNREISICQGSLLPIMPGEMHAIARTSCNPLVYEDFLFSLEFLDASDPDDWCRTHVLQRLVNHELFLPRPILQTSPMHQELAYFLHRANEASTAREGGYSMQIKAYLLLFLQCLYAHRIKAAAPSESGHEDIVRNTISFVKANYRHSISIDEAAAAAGFSRNHFMRVFHQETGETFITYLNRYRLEVAANLLRSTNSSVNDIAVESGFDNFSYFIRLFKKQYHTSPGRYRRSIFR</sequence>
<dbReference type="PANTHER" id="PTHR43280">
    <property type="entry name" value="ARAC-FAMILY TRANSCRIPTIONAL REGULATOR"/>
    <property type="match status" value="1"/>
</dbReference>
<organism evidence="5 6">
    <name type="scientific">Grylomicrobium aquisgranensis</name>
    <dbReference type="NCBI Taxonomy" id="2926318"/>
    <lineage>
        <taxon>Bacteria</taxon>
        <taxon>Bacillati</taxon>
        <taxon>Bacillota</taxon>
        <taxon>Erysipelotrichia</taxon>
        <taxon>Erysipelotrichales</taxon>
        <taxon>Erysipelotrichaceae</taxon>
        <taxon>Grylomicrobium</taxon>
    </lineage>
</organism>
<dbReference type="InterPro" id="IPR020449">
    <property type="entry name" value="Tscrpt_reg_AraC-type_HTH"/>
</dbReference>
<evidence type="ECO:0000256" key="2">
    <source>
        <dbReference type="ARBA" id="ARBA00023125"/>
    </source>
</evidence>
<dbReference type="PRINTS" id="PR00032">
    <property type="entry name" value="HTHARAC"/>
</dbReference>
<evidence type="ECO:0000256" key="1">
    <source>
        <dbReference type="ARBA" id="ARBA00023015"/>
    </source>
</evidence>
<dbReference type="GO" id="GO:0003700">
    <property type="term" value="F:DNA-binding transcription factor activity"/>
    <property type="evidence" value="ECO:0007669"/>
    <property type="project" value="InterPro"/>
</dbReference>
<gene>
    <name evidence="5" type="ORF">MOZ60_08270</name>
</gene>
<evidence type="ECO:0000256" key="3">
    <source>
        <dbReference type="ARBA" id="ARBA00023163"/>
    </source>
</evidence>
<dbReference type="RefSeq" id="WP_277010515.1">
    <property type="nucleotide sequence ID" value="NZ_JALBUR010000021.1"/>
</dbReference>
<keyword evidence="2" id="KW-0238">DNA-binding</keyword>
<dbReference type="Gene3D" id="1.10.10.60">
    <property type="entry name" value="Homeodomain-like"/>
    <property type="match status" value="2"/>
</dbReference>
<keyword evidence="1" id="KW-0805">Transcription regulation</keyword>
<feature type="domain" description="HTH araC/xylS-type" evidence="4">
    <location>
        <begin position="137"/>
        <end position="235"/>
    </location>
</feature>
<dbReference type="SUPFAM" id="SSF46689">
    <property type="entry name" value="Homeodomain-like"/>
    <property type="match status" value="2"/>
</dbReference>
<dbReference type="SMART" id="SM00342">
    <property type="entry name" value="HTH_ARAC"/>
    <property type="match status" value="1"/>
</dbReference>
<evidence type="ECO:0000259" key="4">
    <source>
        <dbReference type="PROSITE" id="PS01124"/>
    </source>
</evidence>
<dbReference type="GO" id="GO:0043565">
    <property type="term" value="F:sequence-specific DNA binding"/>
    <property type="evidence" value="ECO:0007669"/>
    <property type="project" value="InterPro"/>
</dbReference>
<evidence type="ECO:0000313" key="5">
    <source>
        <dbReference type="EMBL" id="MDX8420086.1"/>
    </source>
</evidence>
<reference evidence="5 6" key="1">
    <citation type="submission" date="2022-03" db="EMBL/GenBank/DDBJ databases">
        <title>Novel taxa within the pig intestine.</title>
        <authorList>
            <person name="Wylensek D."/>
            <person name="Bishof K."/>
            <person name="Afrizal A."/>
            <person name="Clavel T."/>
        </authorList>
    </citation>
    <scope>NUCLEOTIDE SEQUENCE [LARGE SCALE GENOMIC DNA]</scope>
    <source>
        <strain evidence="5 6">CLA-KB-P133</strain>
    </source>
</reference>
<protein>
    <submittedName>
        <fullName evidence="5">Helix-turn-helix transcriptional regulator</fullName>
    </submittedName>
</protein>
<comment type="caution">
    <text evidence="5">The sequence shown here is derived from an EMBL/GenBank/DDBJ whole genome shotgun (WGS) entry which is preliminary data.</text>
</comment>
<name>A0AB35U5U5_9FIRM</name>
<dbReference type="InterPro" id="IPR009057">
    <property type="entry name" value="Homeodomain-like_sf"/>
</dbReference>
<dbReference type="EMBL" id="JALBUR010000021">
    <property type="protein sequence ID" value="MDX8420086.1"/>
    <property type="molecule type" value="Genomic_DNA"/>
</dbReference>
<keyword evidence="3" id="KW-0804">Transcription</keyword>
<dbReference type="InterPro" id="IPR018060">
    <property type="entry name" value="HTH_AraC"/>
</dbReference>
<dbReference type="PANTHER" id="PTHR43280:SF10">
    <property type="entry name" value="REGULATORY PROTEIN POCR"/>
    <property type="match status" value="1"/>
</dbReference>
<dbReference type="AlphaFoldDB" id="A0AB35U5U5"/>
<keyword evidence="6" id="KW-1185">Reference proteome</keyword>